<dbReference type="EMBL" id="JAAKZV010000086">
    <property type="protein sequence ID" value="NGN66162.1"/>
    <property type="molecule type" value="Genomic_DNA"/>
</dbReference>
<dbReference type="FunFam" id="3.40.50.12780:FF:000012">
    <property type="entry name" value="Non-ribosomal peptide synthetase"/>
    <property type="match status" value="2"/>
</dbReference>
<dbReference type="Gene3D" id="3.30.559.10">
    <property type="entry name" value="Chloramphenicol acetyltransferase-like domain"/>
    <property type="match status" value="4"/>
</dbReference>
<dbReference type="GO" id="GO:0017000">
    <property type="term" value="P:antibiotic biosynthetic process"/>
    <property type="evidence" value="ECO:0007669"/>
    <property type="project" value="UniProtKB-KW"/>
</dbReference>
<dbReference type="SUPFAM" id="SSF52777">
    <property type="entry name" value="CoA-dependent acyltransferases"/>
    <property type="match status" value="8"/>
</dbReference>
<protein>
    <submittedName>
        <fullName evidence="8">Amino acid adenylation domain-containing protein</fullName>
    </submittedName>
</protein>
<evidence type="ECO:0000259" key="7">
    <source>
        <dbReference type="PROSITE" id="PS50075"/>
    </source>
</evidence>
<dbReference type="InterPro" id="IPR020845">
    <property type="entry name" value="AMP-binding_CS"/>
</dbReference>
<gene>
    <name evidence="8" type="ORF">G5C51_19970</name>
</gene>
<comment type="caution">
    <text evidence="8">The sequence shown here is derived from an EMBL/GenBank/DDBJ whole genome shotgun (WGS) entry which is preliminary data.</text>
</comment>
<dbReference type="InterPro" id="IPR045851">
    <property type="entry name" value="AMP-bd_C_sf"/>
</dbReference>
<dbReference type="NCBIfam" id="NF003417">
    <property type="entry name" value="PRK04813.1"/>
    <property type="match status" value="2"/>
</dbReference>
<feature type="domain" description="Carrier" evidence="7">
    <location>
        <begin position="1997"/>
        <end position="2071"/>
    </location>
</feature>
<evidence type="ECO:0000256" key="5">
    <source>
        <dbReference type="ARBA" id="ARBA00022737"/>
    </source>
</evidence>
<keyword evidence="5" id="KW-0677">Repeat</keyword>
<keyword evidence="6" id="KW-0045">Antibiotic biosynthesis</keyword>
<keyword evidence="3" id="KW-0596">Phosphopantetheine</keyword>
<dbReference type="GO" id="GO:0031177">
    <property type="term" value="F:phosphopantetheine binding"/>
    <property type="evidence" value="ECO:0007669"/>
    <property type="project" value="InterPro"/>
</dbReference>
<dbReference type="SUPFAM" id="SSF56801">
    <property type="entry name" value="Acetyl-CoA synthetase-like"/>
    <property type="match status" value="3"/>
</dbReference>
<dbReference type="Pfam" id="PF00501">
    <property type="entry name" value="AMP-binding"/>
    <property type="match status" value="2"/>
</dbReference>
<evidence type="ECO:0000256" key="4">
    <source>
        <dbReference type="ARBA" id="ARBA00022553"/>
    </source>
</evidence>
<dbReference type="NCBIfam" id="TIGR01733">
    <property type="entry name" value="AA-adenyl-dom"/>
    <property type="match status" value="2"/>
</dbReference>
<evidence type="ECO:0000313" key="8">
    <source>
        <dbReference type="EMBL" id="NGN66162.1"/>
    </source>
</evidence>
<dbReference type="FunFam" id="3.40.50.980:FF:000001">
    <property type="entry name" value="Non-ribosomal peptide synthetase"/>
    <property type="match status" value="2"/>
</dbReference>
<dbReference type="FunFam" id="3.30.300.30:FF:000010">
    <property type="entry name" value="Enterobactin synthetase component F"/>
    <property type="match status" value="2"/>
</dbReference>
<dbReference type="InterPro" id="IPR036736">
    <property type="entry name" value="ACP-like_sf"/>
</dbReference>
<dbReference type="Pfam" id="PF00668">
    <property type="entry name" value="Condensation"/>
    <property type="match status" value="4"/>
</dbReference>
<dbReference type="FunFam" id="1.10.1200.10:FF:000005">
    <property type="entry name" value="Nonribosomal peptide synthetase 1"/>
    <property type="match status" value="2"/>
</dbReference>
<evidence type="ECO:0000256" key="6">
    <source>
        <dbReference type="ARBA" id="ARBA00023194"/>
    </source>
</evidence>
<dbReference type="InterPro" id="IPR000873">
    <property type="entry name" value="AMP-dep_synth/lig_dom"/>
</dbReference>
<dbReference type="SMART" id="SM00823">
    <property type="entry name" value="PKS_PP"/>
    <property type="match status" value="2"/>
</dbReference>
<evidence type="ECO:0000256" key="2">
    <source>
        <dbReference type="ARBA" id="ARBA00006432"/>
    </source>
</evidence>
<keyword evidence="4" id="KW-0597">Phosphoprotein</keyword>
<comment type="cofactor">
    <cofactor evidence="1">
        <name>pantetheine 4'-phosphate</name>
        <dbReference type="ChEBI" id="CHEBI:47942"/>
    </cofactor>
</comment>
<feature type="domain" description="Carrier" evidence="7">
    <location>
        <begin position="488"/>
        <end position="562"/>
    </location>
</feature>
<dbReference type="InterPro" id="IPR023213">
    <property type="entry name" value="CAT-like_dom_sf"/>
</dbReference>
<dbReference type="PROSITE" id="PS00455">
    <property type="entry name" value="AMP_BINDING"/>
    <property type="match status" value="2"/>
</dbReference>
<dbReference type="SUPFAM" id="SSF47336">
    <property type="entry name" value="ACP-like"/>
    <property type="match status" value="2"/>
</dbReference>
<dbReference type="CDD" id="cd19543">
    <property type="entry name" value="DCL_NRPS"/>
    <property type="match status" value="2"/>
</dbReference>
<dbReference type="GO" id="GO:0044550">
    <property type="term" value="P:secondary metabolite biosynthetic process"/>
    <property type="evidence" value="ECO:0007669"/>
    <property type="project" value="UniProtKB-ARBA"/>
</dbReference>
<dbReference type="InterPro" id="IPR001242">
    <property type="entry name" value="Condensation_dom"/>
</dbReference>
<dbReference type="NCBIfam" id="TIGR01720">
    <property type="entry name" value="NRPS-para261"/>
    <property type="match status" value="2"/>
</dbReference>
<dbReference type="GO" id="GO:0043041">
    <property type="term" value="P:amino acid activation for nonribosomal peptide biosynthetic process"/>
    <property type="evidence" value="ECO:0007669"/>
    <property type="project" value="TreeGrafter"/>
</dbReference>
<comment type="similarity">
    <text evidence="2">Belongs to the ATP-dependent AMP-binding enzyme family.</text>
</comment>
<dbReference type="InterPro" id="IPR010060">
    <property type="entry name" value="NRPS_synth"/>
</dbReference>
<sequence>MPDSLVELFEAQVVRSPQTAAVRCGGEALSYEELEARANRLARYLRDCGVGREVRVGLRLPRGVDMVVAILAVWKAGGAYVPLDPEYPADRLDFMVADSGAELVVDSRLLADAGEAIAAESAEPPAWPIAAGQLAYVIYTSGSTGRPKGVAVAHGGVVNLAEAMRPVLGVAEGVVALQFASFSFDAAVLDVAVTLVAGGTLAIAASHERTEPELLAHMIRTAGVTVASVVPSLLGVLDPASVPEVRNWVLGAERLTADLASRWVGQAYVWNTYGPTEATVITTAIPVDPEIGPEGAPPAIGRPLHNTEVLVLDEFLRPVPVGTTGELYVAGAGLARGYVGRQDLTAERFVACPFGAGGRMYRSGDLARWTREGALLFAGRADEQVKIRGFRVEPGEIESVVAAHPAVGQAAVVVREDRPGERRLVAYVVPAADREIDAARLREHAAARLPEYMIPAIVSLEALPLTPNGKVDRAALPAPDAGSGAGRAPATPAEGVFCALFAEVLGLEAVGVDDSFFELGGDSILSMMVVSGARRAGLAITTRELFEHRTVASLAARAVPLTELSSPPVEQAAALGEVPLTPVMRELLDRAAPEGLAEVYQSALVATPAGLDFTVLTQGVQALVDHHDVLRARLEAEPRPRLVIPEAVTAGEWVHRVDATGLDEDELRRLTDEQTQAATRRLDPAAGVMVQVVWFDAGTEAPGRLLIVIDHLVVDGVSWRVLLPDLEAAYTALAAGRAVALEPVPTSFRRWAREVSVQAASEERLAELPRWIETLQGPELLLTTRPVDPVRDVGAAVRRISVRIPVEVTSALLTTVPAAFHAGIDDVLLTGLTTAIAEWKGQEAAGGVLVDVESHGRTPLADGFDLTRTVGWFTGIHPVRLDAGAIDAAEARAGGPAAGQAVKRIKEQLRAVPGDGLGYGMLRHLNPETGPALAALPAAQIGFNYLGRFSGRAADWQLTGSGLGEGIDSQAQVMHALEAEGTVHDLADGPQLTLSLAWPGELLDESVARDLLDGWAAMLSGLAGHAAGPGGGGHTPSDFPLVVLEQPQIEELEEAVAGGLADVLPVTPLQEGLLFHALFDEQARDVYVEQLIMDLEGPLDVRALRASWQALLDRHASLRAGFRRLPDLPEPVQVIARQATLPWREEDLSALAGEAARTEADRLAQAEQARRFDLADPPLIRVLLIELGVGRYRMVVTLHHIALDGWSLPILMRELWTAYGDGGDAAGLAPVTPHREHLAWLLRQDKRAAGAAWQQELAGALEPTLVAPAATEPEREPAPVSRLVIEPGAELTTALRALARRHGLTLNTVFQGAWGLLLAKLTGRPDVVFGATVAGRPAELRGMERMLGLFINTVPVRVRLDPAESVATMLAQLQLRQAALLDHQHLGLTEIQRLAGRGATFDTLMAFENYRAEESGPPEPLTLLATEVREATNFALALGVDPLGELKLRLDHRVDVFDEEAARVLAGRLVRVLEQVAARPDVRVSEIEVLEAAERSLVVDGWNDTARAVSAGSLVELFEAQVVRSPDVVAVRCGDEALSYAQLEIRANRLARYLRGRGVGREVRVGLRLPRGVDMVVAILAVWKAGGAYVPLDPEYPADRLDFMVADSGCELVLDRGLLAEAADAIAAESAEPPAEAIDAGQLAYVIYTSGSTGRPKGVAIAHGGVANLAEAMRPVLGVAAGEVALQFASFSFDAAVLDVAVTLAAGGTLAIAASHERTEPELLAQMIRDAGVTVASVVPSLLGVLDPASVPEVRNWVLGAERLSADLASRWVSQAHVWNTYGPTEATVITTAVPVDEQITAEDAPPAIGRPLGNAQVFVLDDFLQPVPPGVTGELYVAGAGLARGYVGRPDLTAERFVACPFGAGGRMYRSGDLARWTTDGTLLFAGRADEQVKIRGFRVEPGEIESVIAAHPAVAQAAVIVQEDRPGEGRLIAYVVPVAGGGIDPVALREHAAARLPEYMIPAVVHLDALPLTPNGKLDRAALPAPDMSSSEGRAPATPAEETLCSLFAEVLGLAKVGVDDSFFELGGDSILSMMLVSSARRTGLVITARQVFAQRTPEALAVVARTQADHTTGGGDSGTGEIPLTPVMHEIIERIGPDKVGQEVQASLVVAPAGLDFTVLTEAVQALVDHHDILRARLEVTPQRRLLVPEAGTVPATAYVHRVDATAADLDQLIDEQTQAATRRLDPAAGVMVQVVWLDAGPEAPGRLLFVINHLVMDTVSWRVLLPDLAEAYAELAAGRDVALEPVPTSFRHWARELSAQAASAERCAELPEWIRLLDGSDALLTVRPVDPVRDVGAAVRRVSVQIPAEVTSALLTTIPAAFHAGVDDVLLTGLTTAIAEWRGREETGGLLVDVEGHGRSALSESADLSRTVGWFTNVRPVRLDPGEVDLAELRAGGAAAGRAVKRVKEQLRAVPGDGLGYGMLRYLNPETGPALAALPTAQIGFNYLGRSDARAAAPGDEADWTPAAAAGGFGTAAGGELPVMHALEAEGTVHDLADGPQLTLSLAWPGELLDESVARNLLDGWAAMLSGLAGHAAGPGGGGHTPSDFPLVVLDQPQIEELEAAVAGGLADVLPVTPLQEGLLFHALFDEQARDVYVEQLIMDLEGPLDVRALRASWQALLDRHASLRAGFRQLPGTGQPVQVIAREATLPWREEDLSGLPGDRALVAAERLGVEEQERRFDLSSPPLLRVLVAKTGRETHRMMVTLHHILLDGWSLPILLRELWAAYAVGGSTAGLPPVTPYGAYLTWLSRQDGEAAREAWRHALSGVEEPTLVAPPEASSAAVTTDHVLAETPPELADALRGTARRHGLTLNTVVQAAWALVVGQLAGRRDVVFGATVAGRPAELPGMENMLGLFLNTLPVRVRLDPDRTIAELLADLQAEQTELLGHQHIGLTEIQRLVGPGATFDTLMAFENYPGDPDAPPAVEGLRLTGSGIRESTNYPLSLVANDELKLRLDYRPDIFEADAARSLADRLVRVLEQIAAGPETRVGQIRLLGGVERSLVVEGWNETARPVSGGSLVELFAAQVERSPGAVAVVGEGVEWSYAELAAVSDRVACELIAR</sequence>
<dbReference type="Pfam" id="PF00550">
    <property type="entry name" value="PP-binding"/>
    <property type="match status" value="2"/>
</dbReference>
<keyword evidence="9" id="KW-1185">Reference proteome</keyword>
<dbReference type="Gene3D" id="3.30.559.30">
    <property type="entry name" value="Nonribosomal peptide synthetase, condensation domain"/>
    <property type="match status" value="4"/>
</dbReference>
<dbReference type="InterPro" id="IPR010071">
    <property type="entry name" value="AA_adenyl_dom"/>
</dbReference>
<dbReference type="Gene3D" id="3.40.50.12780">
    <property type="entry name" value="N-terminal domain of ligase-like"/>
    <property type="match status" value="2"/>
</dbReference>
<feature type="non-terminal residue" evidence="8">
    <location>
        <position position="3069"/>
    </location>
</feature>
<dbReference type="PANTHER" id="PTHR45527">
    <property type="entry name" value="NONRIBOSOMAL PEPTIDE SYNTHETASE"/>
    <property type="match status" value="1"/>
</dbReference>
<dbReference type="Gene3D" id="1.10.1200.10">
    <property type="entry name" value="ACP-like"/>
    <property type="match status" value="2"/>
</dbReference>
<organism evidence="8 9">
    <name type="scientific">Streptomyces coryli</name>
    <dbReference type="NCBI Taxonomy" id="1128680"/>
    <lineage>
        <taxon>Bacteria</taxon>
        <taxon>Bacillati</taxon>
        <taxon>Actinomycetota</taxon>
        <taxon>Actinomycetes</taxon>
        <taxon>Kitasatosporales</taxon>
        <taxon>Streptomycetaceae</taxon>
        <taxon>Streptomyces</taxon>
    </lineage>
</organism>
<evidence type="ECO:0000313" key="9">
    <source>
        <dbReference type="Proteomes" id="UP000481583"/>
    </source>
</evidence>
<dbReference type="PROSITE" id="PS50075">
    <property type="entry name" value="CARRIER"/>
    <property type="match status" value="2"/>
</dbReference>
<dbReference type="InterPro" id="IPR020806">
    <property type="entry name" value="PKS_PP-bd"/>
</dbReference>
<dbReference type="Gene3D" id="3.40.50.980">
    <property type="match status" value="1"/>
</dbReference>
<evidence type="ECO:0000256" key="1">
    <source>
        <dbReference type="ARBA" id="ARBA00001957"/>
    </source>
</evidence>
<dbReference type="Proteomes" id="UP000481583">
    <property type="component" value="Unassembled WGS sequence"/>
</dbReference>
<dbReference type="RefSeq" id="WP_165239286.1">
    <property type="nucleotide sequence ID" value="NZ_JAAKZV010000086.1"/>
</dbReference>
<dbReference type="InterPro" id="IPR025110">
    <property type="entry name" value="AMP-bd_C"/>
</dbReference>
<dbReference type="PROSITE" id="PS00012">
    <property type="entry name" value="PHOSPHOPANTETHEINE"/>
    <property type="match status" value="2"/>
</dbReference>
<dbReference type="PANTHER" id="PTHR45527:SF1">
    <property type="entry name" value="FATTY ACID SYNTHASE"/>
    <property type="match status" value="1"/>
</dbReference>
<proteinExistence type="inferred from homology"/>
<name>A0A6G4U2C8_9ACTN</name>
<dbReference type="Pfam" id="PF13193">
    <property type="entry name" value="AMP-binding_C"/>
    <property type="match status" value="2"/>
</dbReference>
<dbReference type="GO" id="GO:0008610">
    <property type="term" value="P:lipid biosynthetic process"/>
    <property type="evidence" value="ECO:0007669"/>
    <property type="project" value="UniProtKB-ARBA"/>
</dbReference>
<dbReference type="GO" id="GO:0003824">
    <property type="term" value="F:catalytic activity"/>
    <property type="evidence" value="ECO:0007669"/>
    <property type="project" value="InterPro"/>
</dbReference>
<dbReference type="InterPro" id="IPR009081">
    <property type="entry name" value="PP-bd_ACP"/>
</dbReference>
<dbReference type="Gene3D" id="3.30.300.30">
    <property type="match status" value="2"/>
</dbReference>
<evidence type="ECO:0000256" key="3">
    <source>
        <dbReference type="ARBA" id="ARBA00022450"/>
    </source>
</evidence>
<dbReference type="InterPro" id="IPR006162">
    <property type="entry name" value="Ppantetheine_attach_site"/>
</dbReference>
<dbReference type="FunFam" id="2.30.38.10:FF:000001">
    <property type="entry name" value="Non-ribosomal peptide synthetase PvdI"/>
    <property type="match status" value="2"/>
</dbReference>
<dbReference type="CDD" id="cd05930">
    <property type="entry name" value="A_NRPS"/>
    <property type="match status" value="2"/>
</dbReference>
<accession>A0A6G4U2C8</accession>
<dbReference type="InterPro" id="IPR042099">
    <property type="entry name" value="ANL_N_sf"/>
</dbReference>
<reference evidence="8 9" key="1">
    <citation type="submission" date="2020-02" db="EMBL/GenBank/DDBJ databases">
        <title>Whole-genome analyses of novel actinobacteria.</title>
        <authorList>
            <person name="Sahin N."/>
        </authorList>
    </citation>
    <scope>NUCLEOTIDE SEQUENCE [LARGE SCALE GENOMIC DNA]</scope>
    <source>
        <strain evidence="8 9">A7024</strain>
    </source>
</reference>
<dbReference type="GO" id="GO:0005737">
    <property type="term" value="C:cytoplasm"/>
    <property type="evidence" value="ECO:0007669"/>
    <property type="project" value="TreeGrafter"/>
</dbReference>